<evidence type="ECO:0000256" key="4">
    <source>
        <dbReference type="ARBA" id="ARBA00022729"/>
    </source>
</evidence>
<reference evidence="11" key="1">
    <citation type="submission" date="2025-08" db="UniProtKB">
        <authorList>
            <consortium name="Ensembl"/>
        </authorList>
    </citation>
    <scope>IDENTIFICATION</scope>
</reference>
<accession>A0A663ERF1</accession>
<feature type="compositionally biased region" description="Acidic residues" evidence="8">
    <location>
        <begin position="116"/>
        <end position="144"/>
    </location>
</feature>
<evidence type="ECO:0000256" key="5">
    <source>
        <dbReference type="ARBA" id="ARBA00022989"/>
    </source>
</evidence>
<keyword evidence="3" id="KW-0812">Transmembrane</keyword>
<dbReference type="GO" id="GO:0016020">
    <property type="term" value="C:membrane"/>
    <property type="evidence" value="ECO:0007669"/>
    <property type="project" value="UniProtKB-SubCell"/>
</dbReference>
<feature type="coiled-coil region" evidence="7">
    <location>
        <begin position="25"/>
        <end position="71"/>
    </location>
</feature>
<evidence type="ECO:0000256" key="6">
    <source>
        <dbReference type="ARBA" id="ARBA00023136"/>
    </source>
</evidence>
<evidence type="ECO:0000259" key="10">
    <source>
        <dbReference type="Pfam" id="PF20266"/>
    </source>
</evidence>
<evidence type="ECO:0000256" key="9">
    <source>
        <dbReference type="SAM" id="SignalP"/>
    </source>
</evidence>
<name>A0A663ERF1_AQUCH</name>
<dbReference type="InterPro" id="IPR026250">
    <property type="entry name" value="ITPRIP-like"/>
</dbReference>
<feature type="signal peptide" evidence="9">
    <location>
        <begin position="1"/>
        <end position="20"/>
    </location>
</feature>
<keyword evidence="5" id="KW-1133">Transmembrane helix</keyword>
<gene>
    <name evidence="11" type="primary">LOC115337823</name>
</gene>
<proteinExistence type="inferred from homology"/>
<dbReference type="InterPro" id="IPR046906">
    <property type="entry name" value="Mab-21_HhH/H2TH-like"/>
</dbReference>
<evidence type="ECO:0000256" key="7">
    <source>
        <dbReference type="SAM" id="Coils"/>
    </source>
</evidence>
<protein>
    <recommendedName>
        <fullName evidence="10">Mab-21-like HhH/H2TH-like domain-containing protein</fullName>
    </recommendedName>
</protein>
<keyword evidence="6" id="KW-0472">Membrane</keyword>
<organism evidence="11 12">
    <name type="scientific">Aquila chrysaetos chrysaetos</name>
    <dbReference type="NCBI Taxonomy" id="223781"/>
    <lineage>
        <taxon>Eukaryota</taxon>
        <taxon>Metazoa</taxon>
        <taxon>Chordata</taxon>
        <taxon>Craniata</taxon>
        <taxon>Vertebrata</taxon>
        <taxon>Euteleostomi</taxon>
        <taxon>Archelosauria</taxon>
        <taxon>Archosauria</taxon>
        <taxon>Dinosauria</taxon>
        <taxon>Saurischia</taxon>
        <taxon>Theropoda</taxon>
        <taxon>Coelurosauria</taxon>
        <taxon>Aves</taxon>
        <taxon>Neognathae</taxon>
        <taxon>Neoaves</taxon>
        <taxon>Telluraves</taxon>
        <taxon>Accipitrimorphae</taxon>
        <taxon>Accipitriformes</taxon>
        <taxon>Accipitridae</taxon>
        <taxon>Accipitrinae</taxon>
        <taxon>Aquila</taxon>
    </lineage>
</organism>
<dbReference type="SMART" id="SM01265">
    <property type="entry name" value="Mab-21"/>
    <property type="match status" value="1"/>
</dbReference>
<evidence type="ECO:0000256" key="2">
    <source>
        <dbReference type="ARBA" id="ARBA00005554"/>
    </source>
</evidence>
<evidence type="ECO:0000256" key="1">
    <source>
        <dbReference type="ARBA" id="ARBA00004479"/>
    </source>
</evidence>
<dbReference type="Gene3D" id="1.10.1410.40">
    <property type="match status" value="1"/>
</dbReference>
<comment type="subcellular location">
    <subcellularLocation>
        <location evidence="1">Membrane</location>
        <topology evidence="1">Single-pass type I membrane protein</topology>
    </subcellularLocation>
</comment>
<evidence type="ECO:0000256" key="3">
    <source>
        <dbReference type="ARBA" id="ARBA00022692"/>
    </source>
</evidence>
<keyword evidence="12" id="KW-1185">Reference proteome</keyword>
<dbReference type="GeneTree" id="ENSGT01050000244827"/>
<feature type="region of interest" description="Disordered" evidence="8">
    <location>
        <begin position="115"/>
        <end position="144"/>
    </location>
</feature>
<evidence type="ECO:0000313" key="12">
    <source>
        <dbReference type="Proteomes" id="UP000472275"/>
    </source>
</evidence>
<dbReference type="Ensembl" id="ENSACCT00020015080.1">
    <property type="protein sequence ID" value="ENSACCP00020014449.1"/>
    <property type="gene ID" value="ENSACCG00020009944.1"/>
</dbReference>
<evidence type="ECO:0000313" key="11">
    <source>
        <dbReference type="Ensembl" id="ENSACCP00020014449.1"/>
    </source>
</evidence>
<reference evidence="11" key="2">
    <citation type="submission" date="2025-09" db="UniProtKB">
        <authorList>
            <consortium name="Ensembl"/>
        </authorList>
    </citation>
    <scope>IDENTIFICATION</scope>
</reference>
<dbReference type="Pfam" id="PF20266">
    <property type="entry name" value="Mab-21_C"/>
    <property type="match status" value="1"/>
</dbReference>
<dbReference type="InParanoid" id="A0A663ERF1"/>
<feature type="chain" id="PRO_5025492232" description="Mab-21-like HhH/H2TH-like domain-containing protein" evidence="9">
    <location>
        <begin position="21"/>
        <end position="519"/>
    </location>
</feature>
<keyword evidence="7" id="KW-0175">Coiled coil</keyword>
<dbReference type="Proteomes" id="UP000472275">
    <property type="component" value="Chromosome 2"/>
</dbReference>
<dbReference type="PANTHER" id="PTHR10656">
    <property type="entry name" value="CELL FATE DETERMINING PROTEIN MAB21-RELATED"/>
    <property type="match status" value="1"/>
</dbReference>
<comment type="similarity">
    <text evidence="2">Belongs to the ITPRIP family.</text>
</comment>
<feature type="domain" description="Mab-21-like HhH/H2TH-like" evidence="10">
    <location>
        <begin position="412"/>
        <end position="464"/>
    </location>
</feature>
<sequence length="519" mass="60454">RAVSAQAMAVIQFFTLLVQSILWNAQMVGDELDEATRERMQQREEYLSWEMTRLLQELEQGTQELAQRTQEQSGFAWGALLFAALRQWQFWAVAGVLLLLFALCCRLRKRSQEVDSSSDEESSSSDREQVEEEAEEEDNSDSEDDLGRFFEEHIQWPVQNLARDCQVVKDLIDNFILVFRQLLSNSFFPVLDSSIGVGSAFEGWSPREEDIIYRLLVPLKPPHGHAFHLELGNRGETPARNFRVRVELECTCMREQLAQEMLCFLHHPEEELRRDQDPSLLHTLCTGSYLDVQKTARWFYQLVQAAWVLLPQSSTWRLTMLPSRRSCKFRVTEGNNKTHIIEMMFGVQQGNSDIFVSSQNTEAIFTPSTTWPESYAVAEAKFFRHMAGQVPHDSFHLRCLQAYARILVGIGFSTYTLKTVVMHLLNTIPLSGWRRRHFVLRMEDIMRYLRRCLEEKRLDHFFLGNERVPEEINLPPDFQTAEPLNLFQHLVQDPDAHAEAMREYMDLQERLTRLLISGR</sequence>
<dbReference type="PRINTS" id="PR02107">
    <property type="entry name" value="INOS145TPRIP"/>
</dbReference>
<dbReference type="PANTHER" id="PTHR10656:SF40">
    <property type="entry name" value="INOSITOL 1,4,5-TRISPHOSPHATE RECEPTOR-INTERACTING PROTEIN-LIKE 1"/>
    <property type="match status" value="1"/>
</dbReference>
<dbReference type="InterPro" id="IPR024810">
    <property type="entry name" value="MAB21L/cGLR"/>
</dbReference>
<keyword evidence="4 9" id="KW-0732">Signal</keyword>
<evidence type="ECO:0000256" key="8">
    <source>
        <dbReference type="SAM" id="MobiDB-lite"/>
    </source>
</evidence>
<dbReference type="AlphaFoldDB" id="A0A663ERF1"/>